<dbReference type="Gene3D" id="3.60.20.10">
    <property type="entry name" value="Glutamine Phosphoribosylpyrophosphate, subunit 1, domain 1"/>
    <property type="match status" value="1"/>
</dbReference>
<sequence>MKTDIKSTTIIGVRHKRKVAMAGDGQITFGDMAFKQKAVKVREFSTEKDGVLGGFAGAAADALTLFEKFEQKLDQYEGDLKRSVVELAKEWRTDKVLRHLDAMLVVMDKKYSFIISGDGNVIEPDGPIVAIGSGGGYAQSAATAFIQSTKYSAKQVAEKSLKIAADLCIYTNDTITVMEIV</sequence>
<dbReference type="GO" id="GO:0004298">
    <property type="term" value="F:threonine-type endopeptidase activity"/>
    <property type="evidence" value="ECO:0007669"/>
    <property type="project" value="InterPro"/>
</dbReference>
<dbReference type="GO" id="GO:0009376">
    <property type="term" value="C:HslUV protease complex"/>
    <property type="evidence" value="ECO:0007669"/>
    <property type="project" value="InterPro"/>
</dbReference>
<dbReference type="AlphaFoldDB" id="A0A381RXA8"/>
<dbReference type="GO" id="GO:0046872">
    <property type="term" value="F:metal ion binding"/>
    <property type="evidence" value="ECO:0007669"/>
    <property type="project" value="UniProtKB-KW"/>
</dbReference>
<dbReference type="EMBL" id="UINC01002418">
    <property type="protein sequence ID" value="SUZ96460.1"/>
    <property type="molecule type" value="Genomic_DNA"/>
</dbReference>
<keyword evidence="3" id="KW-0963">Cytoplasm</keyword>
<dbReference type="SUPFAM" id="SSF56235">
    <property type="entry name" value="N-terminal nucleophile aminohydrolases (Ntn hydrolases)"/>
    <property type="match status" value="1"/>
</dbReference>
<evidence type="ECO:0000256" key="6">
    <source>
        <dbReference type="ARBA" id="ARBA00022801"/>
    </source>
</evidence>
<comment type="similarity">
    <text evidence="2">Belongs to the peptidase T1B family. HslV subfamily.</text>
</comment>
<evidence type="ECO:0008006" key="8">
    <source>
        <dbReference type="Google" id="ProtNLM"/>
    </source>
</evidence>
<dbReference type="PANTHER" id="PTHR32194">
    <property type="entry name" value="METALLOPROTEASE TLDD"/>
    <property type="match status" value="1"/>
</dbReference>
<accession>A0A381RXA8</accession>
<dbReference type="NCBIfam" id="NF003964">
    <property type="entry name" value="PRK05456.1"/>
    <property type="match status" value="1"/>
</dbReference>
<evidence type="ECO:0000256" key="2">
    <source>
        <dbReference type="ARBA" id="ARBA00006053"/>
    </source>
</evidence>
<evidence type="ECO:0000256" key="1">
    <source>
        <dbReference type="ARBA" id="ARBA00004496"/>
    </source>
</evidence>
<evidence type="ECO:0000256" key="3">
    <source>
        <dbReference type="ARBA" id="ARBA00022490"/>
    </source>
</evidence>
<evidence type="ECO:0000256" key="4">
    <source>
        <dbReference type="ARBA" id="ARBA00022670"/>
    </source>
</evidence>
<evidence type="ECO:0000313" key="7">
    <source>
        <dbReference type="EMBL" id="SUZ96460.1"/>
    </source>
</evidence>
<dbReference type="InterPro" id="IPR001353">
    <property type="entry name" value="Proteasome_sua/b"/>
</dbReference>
<gene>
    <name evidence="7" type="ORF">METZ01_LOCUS49314</name>
</gene>
<name>A0A381RXA8_9ZZZZ</name>
<dbReference type="NCBIfam" id="TIGR03692">
    <property type="entry name" value="ATP_dep_HslV"/>
    <property type="match status" value="1"/>
</dbReference>
<proteinExistence type="inferred from homology"/>
<keyword evidence="6" id="KW-0378">Hydrolase</keyword>
<dbReference type="InterPro" id="IPR029055">
    <property type="entry name" value="Ntn_hydrolases_N"/>
</dbReference>
<dbReference type="InterPro" id="IPR023333">
    <property type="entry name" value="Proteasome_suB-type"/>
</dbReference>
<keyword evidence="4" id="KW-0645">Protease</keyword>
<dbReference type="Pfam" id="PF00227">
    <property type="entry name" value="Proteasome"/>
    <property type="match status" value="1"/>
</dbReference>
<evidence type="ECO:0000256" key="5">
    <source>
        <dbReference type="ARBA" id="ARBA00022723"/>
    </source>
</evidence>
<keyword evidence="5" id="KW-0479">Metal-binding</keyword>
<reference evidence="7" key="1">
    <citation type="submission" date="2018-05" db="EMBL/GenBank/DDBJ databases">
        <authorList>
            <person name="Lanie J.A."/>
            <person name="Ng W.-L."/>
            <person name="Kazmierczak K.M."/>
            <person name="Andrzejewski T.M."/>
            <person name="Davidsen T.M."/>
            <person name="Wayne K.J."/>
            <person name="Tettelin H."/>
            <person name="Glass J.I."/>
            <person name="Rusch D."/>
            <person name="Podicherti R."/>
            <person name="Tsui H.-C.T."/>
            <person name="Winkler M.E."/>
        </authorList>
    </citation>
    <scope>NUCLEOTIDE SEQUENCE</scope>
</reference>
<dbReference type="PANTHER" id="PTHR32194:SF0">
    <property type="entry name" value="ATP-DEPENDENT PROTEASE SUBUNIT HSLV"/>
    <property type="match status" value="1"/>
</dbReference>
<organism evidence="7">
    <name type="scientific">marine metagenome</name>
    <dbReference type="NCBI Taxonomy" id="408172"/>
    <lineage>
        <taxon>unclassified sequences</taxon>
        <taxon>metagenomes</taxon>
        <taxon>ecological metagenomes</taxon>
    </lineage>
</organism>
<dbReference type="PROSITE" id="PS51476">
    <property type="entry name" value="PROTEASOME_BETA_2"/>
    <property type="match status" value="1"/>
</dbReference>
<dbReference type="InterPro" id="IPR022281">
    <property type="entry name" value="ATP-dep_Prtase_HsIV_su"/>
</dbReference>
<protein>
    <recommendedName>
        <fullName evidence="8">HslU--HslV peptidase</fullName>
    </recommendedName>
</protein>
<comment type="subcellular location">
    <subcellularLocation>
        <location evidence="1">Cytoplasm</location>
    </subcellularLocation>
</comment>
<dbReference type="GO" id="GO:0005839">
    <property type="term" value="C:proteasome core complex"/>
    <property type="evidence" value="ECO:0007669"/>
    <property type="project" value="InterPro"/>
</dbReference>
<dbReference type="GO" id="GO:0051603">
    <property type="term" value="P:proteolysis involved in protein catabolic process"/>
    <property type="evidence" value="ECO:0007669"/>
    <property type="project" value="InterPro"/>
</dbReference>